<comment type="caution">
    <text evidence="1">The sequence shown here is derived from an EMBL/GenBank/DDBJ whole genome shotgun (WGS) entry which is preliminary data.</text>
</comment>
<name>A0A645IVL5_9ZZZZ</name>
<reference evidence="1" key="1">
    <citation type="submission" date="2019-08" db="EMBL/GenBank/DDBJ databases">
        <authorList>
            <person name="Kucharzyk K."/>
            <person name="Murdoch R.W."/>
            <person name="Higgins S."/>
            <person name="Loffler F."/>
        </authorList>
    </citation>
    <scope>NUCLEOTIDE SEQUENCE</scope>
</reference>
<gene>
    <name evidence="1" type="ORF">SDC9_203140</name>
</gene>
<sequence>MLQTQLAGSQCHSFRFTGIDLPGASMSHCAKPAVACASISQDHKGTGFAGKAFPDIGTVGTLTHRMQVAGIQ</sequence>
<dbReference type="EMBL" id="VSSQ01124742">
    <property type="protein sequence ID" value="MPN55458.1"/>
    <property type="molecule type" value="Genomic_DNA"/>
</dbReference>
<evidence type="ECO:0000313" key="1">
    <source>
        <dbReference type="EMBL" id="MPN55458.1"/>
    </source>
</evidence>
<accession>A0A645IVL5</accession>
<proteinExistence type="predicted"/>
<organism evidence="1">
    <name type="scientific">bioreactor metagenome</name>
    <dbReference type="NCBI Taxonomy" id="1076179"/>
    <lineage>
        <taxon>unclassified sequences</taxon>
        <taxon>metagenomes</taxon>
        <taxon>ecological metagenomes</taxon>
    </lineage>
</organism>
<protein>
    <submittedName>
        <fullName evidence="1">Uncharacterized protein</fullName>
    </submittedName>
</protein>
<dbReference type="AlphaFoldDB" id="A0A645IVL5"/>